<dbReference type="SUPFAM" id="SSF52091">
    <property type="entry name" value="SpoIIaa-like"/>
    <property type="match status" value="1"/>
</dbReference>
<reference evidence="6" key="1">
    <citation type="journal article" date="2021" name="PeerJ">
        <title>Extensive microbial diversity within the chicken gut microbiome revealed by metagenomics and culture.</title>
        <authorList>
            <person name="Gilroy R."/>
            <person name="Ravi A."/>
            <person name="Getino M."/>
            <person name="Pursley I."/>
            <person name="Horton D.L."/>
            <person name="Alikhan N.F."/>
            <person name="Baker D."/>
            <person name="Gharbi K."/>
            <person name="Hall N."/>
            <person name="Watson M."/>
            <person name="Adriaenssens E.M."/>
            <person name="Foster-Nyarko E."/>
            <person name="Jarju S."/>
            <person name="Secka A."/>
            <person name="Antonio M."/>
            <person name="Oren A."/>
            <person name="Chaudhuri R.R."/>
            <person name="La Ragione R."/>
            <person name="Hildebrand F."/>
            <person name="Pallen M.J."/>
        </authorList>
    </citation>
    <scope>NUCLEOTIDE SEQUENCE</scope>
    <source>
        <strain evidence="6">CHK169-2315</strain>
    </source>
</reference>
<dbReference type="PANTHER" id="PTHR33495:SF9">
    <property type="entry name" value="ANTI-SIGMA-B FACTOR ANTAGONIST"/>
    <property type="match status" value="1"/>
</dbReference>
<evidence type="ECO:0000256" key="3">
    <source>
        <dbReference type="ARBA" id="ARBA00024670"/>
    </source>
</evidence>
<dbReference type="GO" id="GO:0043856">
    <property type="term" value="F:anti-sigma factor antagonist activity"/>
    <property type="evidence" value="ECO:0007669"/>
    <property type="project" value="InterPro"/>
</dbReference>
<dbReference type="PROSITE" id="PS50801">
    <property type="entry name" value="STAS"/>
    <property type="match status" value="1"/>
</dbReference>
<evidence type="ECO:0000313" key="6">
    <source>
        <dbReference type="EMBL" id="HIV74639.1"/>
    </source>
</evidence>
<dbReference type="PANTHER" id="PTHR33495">
    <property type="entry name" value="ANTI-SIGMA FACTOR ANTAGONIST TM_1081-RELATED-RELATED"/>
    <property type="match status" value="1"/>
</dbReference>
<protein>
    <recommendedName>
        <fullName evidence="4">Anti-sigma factor antagonist</fullName>
    </recommendedName>
</protein>
<comment type="similarity">
    <text evidence="1 4">Belongs to the anti-sigma-factor antagonist family.</text>
</comment>
<dbReference type="Pfam" id="PF01740">
    <property type="entry name" value="STAS"/>
    <property type="match status" value="1"/>
</dbReference>
<evidence type="ECO:0000259" key="5">
    <source>
        <dbReference type="PROSITE" id="PS50801"/>
    </source>
</evidence>
<evidence type="ECO:0000313" key="7">
    <source>
        <dbReference type="Proteomes" id="UP000823937"/>
    </source>
</evidence>
<dbReference type="Gene3D" id="3.30.750.24">
    <property type="entry name" value="STAS domain"/>
    <property type="match status" value="1"/>
</dbReference>
<proteinExistence type="inferred from homology"/>
<evidence type="ECO:0000256" key="1">
    <source>
        <dbReference type="ARBA" id="ARBA00009013"/>
    </source>
</evidence>
<dbReference type="InterPro" id="IPR003658">
    <property type="entry name" value="Anti-sigma_ant"/>
</dbReference>
<dbReference type="InterPro" id="IPR036513">
    <property type="entry name" value="STAS_dom_sf"/>
</dbReference>
<comment type="function">
    <text evidence="3">Positive regulator of sigma-B activity. Non-phosphorylated RsbV binds to RsbW, preventing its association with sigma-B. When phosphorylated, releases RsbW, which is then free to complex with and inactivate sigma-B.</text>
</comment>
<evidence type="ECO:0000256" key="4">
    <source>
        <dbReference type="RuleBase" id="RU003749"/>
    </source>
</evidence>
<dbReference type="NCBIfam" id="TIGR00377">
    <property type="entry name" value="ant_ant_sig"/>
    <property type="match status" value="1"/>
</dbReference>
<comment type="caution">
    <text evidence="6">The sequence shown here is derived from an EMBL/GenBank/DDBJ whole genome shotgun (WGS) entry which is preliminary data.</text>
</comment>
<dbReference type="CDD" id="cd07043">
    <property type="entry name" value="STAS_anti-anti-sigma_factors"/>
    <property type="match status" value="1"/>
</dbReference>
<dbReference type="Proteomes" id="UP000823937">
    <property type="component" value="Unassembled WGS sequence"/>
</dbReference>
<feature type="domain" description="STAS" evidence="5">
    <location>
        <begin position="3"/>
        <end position="104"/>
    </location>
</feature>
<dbReference type="EMBL" id="DXHX01000091">
    <property type="protein sequence ID" value="HIV74639.1"/>
    <property type="molecule type" value="Genomic_DNA"/>
</dbReference>
<dbReference type="InterPro" id="IPR002645">
    <property type="entry name" value="STAS_dom"/>
</dbReference>
<evidence type="ECO:0000256" key="2">
    <source>
        <dbReference type="ARBA" id="ARBA00022553"/>
    </source>
</evidence>
<gene>
    <name evidence="6" type="ORF">H9895_06095</name>
</gene>
<accession>A0A9D1PLU2</accession>
<sequence length="104" mass="11713">MNLNIEIKDEGKKTIVQLSGEIDVYTAPSLRDKLIPLTEEAGHTIKIDLENISYLDSTGLGVFINAYKSSKQHNSIIEIIHVKDRVLRLFQVTGLHEIMNVVPK</sequence>
<keyword evidence="2" id="KW-0597">Phosphoprotein</keyword>
<dbReference type="AlphaFoldDB" id="A0A9D1PLU2"/>
<name>A0A9D1PLU2_9BACI</name>
<reference evidence="6" key="2">
    <citation type="submission" date="2021-04" db="EMBL/GenBank/DDBJ databases">
        <authorList>
            <person name="Gilroy R."/>
        </authorList>
    </citation>
    <scope>NUCLEOTIDE SEQUENCE</scope>
    <source>
        <strain evidence="6">CHK169-2315</strain>
    </source>
</reference>
<organism evidence="6 7">
    <name type="scientific">Candidatus Pseudogracilibacillus intestinigallinarum</name>
    <dbReference type="NCBI Taxonomy" id="2838742"/>
    <lineage>
        <taxon>Bacteria</taxon>
        <taxon>Bacillati</taxon>
        <taxon>Bacillota</taxon>
        <taxon>Bacilli</taxon>
        <taxon>Bacillales</taxon>
        <taxon>Bacillaceae</taxon>
        <taxon>Pseudogracilibacillus</taxon>
    </lineage>
</organism>